<protein>
    <submittedName>
        <fullName evidence="2">Uncharacterized protein</fullName>
    </submittedName>
</protein>
<sequence length="168" mass="18548">MKRYLNCALILCTVITGQLFYGNKVSARPIMDHYNHISIAKEMDKKFPVPMVVKVEQTAPNQVQVTYDKDVDTKLGNKITNYWVQDVKNVTPKGIATLGKNDKVNQNNSLKDNLAKISPVAGSQKTFVITFSQSIPKGEEYKVVVCYVTVPGAPAYTGDNGMGTFIGK</sequence>
<keyword evidence="1" id="KW-0732">Signal</keyword>
<evidence type="ECO:0000313" key="3">
    <source>
        <dbReference type="Proteomes" id="UP000623681"/>
    </source>
</evidence>
<dbReference type="InterPro" id="IPR014755">
    <property type="entry name" value="Cu-Rt/internalin_Ig-like"/>
</dbReference>
<keyword evidence="3" id="KW-1185">Reference proteome</keyword>
<name>A0A937K314_9CLOT</name>
<dbReference type="Proteomes" id="UP000623681">
    <property type="component" value="Unassembled WGS sequence"/>
</dbReference>
<dbReference type="AlphaFoldDB" id="A0A937K314"/>
<evidence type="ECO:0000313" key="2">
    <source>
        <dbReference type="EMBL" id="MBL4931182.1"/>
    </source>
</evidence>
<gene>
    <name evidence="2" type="ORF">JK634_05140</name>
</gene>
<comment type="caution">
    <text evidence="2">The sequence shown here is derived from an EMBL/GenBank/DDBJ whole genome shotgun (WGS) entry which is preliminary data.</text>
</comment>
<evidence type="ECO:0000256" key="1">
    <source>
        <dbReference type="ARBA" id="ARBA00022729"/>
    </source>
</evidence>
<dbReference type="Gene3D" id="2.60.40.1220">
    <property type="match status" value="1"/>
</dbReference>
<accession>A0A937K314</accession>
<proteinExistence type="predicted"/>
<dbReference type="RefSeq" id="WP_202766551.1">
    <property type="nucleotide sequence ID" value="NZ_JAESWA010000017.1"/>
</dbReference>
<organism evidence="2 3">
    <name type="scientific">Clostridium paridis</name>
    <dbReference type="NCBI Taxonomy" id="2803863"/>
    <lineage>
        <taxon>Bacteria</taxon>
        <taxon>Bacillati</taxon>
        <taxon>Bacillota</taxon>
        <taxon>Clostridia</taxon>
        <taxon>Eubacteriales</taxon>
        <taxon>Clostridiaceae</taxon>
        <taxon>Clostridium</taxon>
    </lineage>
</organism>
<reference evidence="2" key="1">
    <citation type="submission" date="2021-01" db="EMBL/GenBank/DDBJ databases">
        <title>Genome public.</title>
        <authorList>
            <person name="Liu C."/>
            <person name="Sun Q."/>
        </authorList>
    </citation>
    <scope>NUCLEOTIDE SEQUENCE</scope>
    <source>
        <strain evidence="2">YIM B02565</strain>
    </source>
</reference>
<dbReference type="EMBL" id="JAESWA010000017">
    <property type="protein sequence ID" value="MBL4931182.1"/>
    <property type="molecule type" value="Genomic_DNA"/>
</dbReference>